<evidence type="ECO:0000313" key="1">
    <source>
        <dbReference type="EMBL" id="WOB06101.1"/>
    </source>
</evidence>
<dbReference type="Proteomes" id="UP001303946">
    <property type="component" value="Chromosome"/>
</dbReference>
<dbReference type="EMBL" id="CP136336">
    <property type="protein sequence ID" value="WOB06101.1"/>
    <property type="molecule type" value="Genomic_DNA"/>
</dbReference>
<name>A0ABZ0CSN6_9BURK</name>
<evidence type="ECO:0000313" key="2">
    <source>
        <dbReference type="Proteomes" id="UP001303946"/>
    </source>
</evidence>
<sequence>MPGETVNEASLLDLLAGTGVEAPGWYGKLAMLGDFASRRLPQGFVDLCDQWLARGIEASQAQLGANWLNVYLTGPIWRFAWAPGVADEQWWLGVLMPSVDKVGRYFPVVIARNMPALPGTAEGLGALEAWYGHLGAVALSSLRPGATLEEFESTLARAPAIGESAHVAPAAAQLLPGRVRHTLPGAASLSTWAQGMLVADALQRYARHSLWWPDHAASPDNSLSVAQGLPAAQHFSELLEGRW</sequence>
<reference evidence="1 2" key="1">
    <citation type="submission" date="2023-10" db="EMBL/GenBank/DDBJ databases">
        <title>Bacteria for the degradation of biodegradable plastic PBAT(Polybutylene adipate terephthalate).</title>
        <authorList>
            <person name="Weon H.-Y."/>
            <person name="Yeon J."/>
        </authorList>
    </citation>
    <scope>NUCLEOTIDE SEQUENCE [LARGE SCALE GENOMIC DNA]</scope>
    <source>
        <strain evidence="1 2">SBD 7-3</strain>
    </source>
</reference>
<dbReference type="NCBIfam" id="TIGR03373">
    <property type="entry name" value="VI_minor_4"/>
    <property type="match status" value="1"/>
</dbReference>
<keyword evidence="2" id="KW-1185">Reference proteome</keyword>
<dbReference type="Gene3D" id="3.40.1730.10">
    <property type="entry name" value="pa0076 domain"/>
    <property type="match status" value="1"/>
</dbReference>
<protein>
    <submittedName>
        <fullName evidence="1">Type VI secretion system-associated protein TagF</fullName>
    </submittedName>
</protein>
<dbReference type="Pfam" id="PF09867">
    <property type="entry name" value="TagF_N"/>
    <property type="match status" value="1"/>
</dbReference>
<dbReference type="InterPro" id="IPR017748">
    <property type="entry name" value="TagF"/>
</dbReference>
<proteinExistence type="predicted"/>
<organism evidence="1 2">
    <name type="scientific">Piscinibacter gummiphilus</name>
    <dbReference type="NCBI Taxonomy" id="946333"/>
    <lineage>
        <taxon>Bacteria</taxon>
        <taxon>Pseudomonadati</taxon>
        <taxon>Pseudomonadota</taxon>
        <taxon>Betaproteobacteria</taxon>
        <taxon>Burkholderiales</taxon>
        <taxon>Sphaerotilaceae</taxon>
        <taxon>Piscinibacter</taxon>
    </lineage>
</organism>
<accession>A0ABZ0CSN6</accession>
<dbReference type="RefSeq" id="WP_316698396.1">
    <property type="nucleotide sequence ID" value="NZ_CP136336.1"/>
</dbReference>
<dbReference type="InterPro" id="IPR038225">
    <property type="entry name" value="TagF_sf"/>
</dbReference>
<gene>
    <name evidence="1" type="primary">tagF</name>
    <name evidence="1" type="ORF">RXV79_14330</name>
</gene>
<dbReference type="PIRSF" id="PIRSF029287">
    <property type="entry name" value="UCP029287"/>
    <property type="match status" value="1"/>
</dbReference>